<evidence type="ECO:0000313" key="1">
    <source>
        <dbReference type="EMBL" id="KYO37733.1"/>
    </source>
</evidence>
<protein>
    <submittedName>
        <fullName evidence="1">Uncharacterized protein</fullName>
    </submittedName>
</protein>
<proteinExistence type="predicted"/>
<comment type="caution">
    <text evidence="1">The sequence shown here is derived from an EMBL/GenBank/DDBJ whole genome shotgun (WGS) entry which is preliminary data.</text>
</comment>
<dbReference type="AlphaFoldDB" id="A0A151NLR6"/>
<sequence>MARMEVQKATKPCMGVTSTTNCKGKELLHMKATQDTMLPALLPPSAVRLYKLTGYPGLGVLPPWIGSS</sequence>
<keyword evidence="2" id="KW-1185">Reference proteome</keyword>
<organism evidence="1 2">
    <name type="scientific">Alligator mississippiensis</name>
    <name type="common">American alligator</name>
    <dbReference type="NCBI Taxonomy" id="8496"/>
    <lineage>
        <taxon>Eukaryota</taxon>
        <taxon>Metazoa</taxon>
        <taxon>Chordata</taxon>
        <taxon>Craniata</taxon>
        <taxon>Vertebrata</taxon>
        <taxon>Euteleostomi</taxon>
        <taxon>Archelosauria</taxon>
        <taxon>Archosauria</taxon>
        <taxon>Crocodylia</taxon>
        <taxon>Alligatoridae</taxon>
        <taxon>Alligatorinae</taxon>
        <taxon>Alligator</taxon>
    </lineage>
</organism>
<dbReference type="EMBL" id="AKHW03002600">
    <property type="protein sequence ID" value="KYO37733.1"/>
    <property type="molecule type" value="Genomic_DNA"/>
</dbReference>
<accession>A0A151NLR6</accession>
<reference evidence="1 2" key="1">
    <citation type="journal article" date="2012" name="Genome Biol.">
        <title>Sequencing three crocodilian genomes to illuminate the evolution of archosaurs and amniotes.</title>
        <authorList>
            <person name="St John J.A."/>
            <person name="Braun E.L."/>
            <person name="Isberg S.R."/>
            <person name="Miles L.G."/>
            <person name="Chong A.Y."/>
            <person name="Gongora J."/>
            <person name="Dalzell P."/>
            <person name="Moran C."/>
            <person name="Bed'hom B."/>
            <person name="Abzhanov A."/>
            <person name="Burgess S.C."/>
            <person name="Cooksey A.M."/>
            <person name="Castoe T.A."/>
            <person name="Crawford N.G."/>
            <person name="Densmore L.D."/>
            <person name="Drew J.C."/>
            <person name="Edwards S.V."/>
            <person name="Faircloth B.C."/>
            <person name="Fujita M.K."/>
            <person name="Greenwold M.J."/>
            <person name="Hoffmann F.G."/>
            <person name="Howard J.M."/>
            <person name="Iguchi T."/>
            <person name="Janes D.E."/>
            <person name="Khan S.Y."/>
            <person name="Kohno S."/>
            <person name="de Koning A.J."/>
            <person name="Lance S.L."/>
            <person name="McCarthy F.M."/>
            <person name="McCormack J.E."/>
            <person name="Merchant M.E."/>
            <person name="Peterson D.G."/>
            <person name="Pollock D.D."/>
            <person name="Pourmand N."/>
            <person name="Raney B.J."/>
            <person name="Roessler K.A."/>
            <person name="Sanford J.R."/>
            <person name="Sawyer R.H."/>
            <person name="Schmidt C.J."/>
            <person name="Triplett E.W."/>
            <person name="Tuberville T.D."/>
            <person name="Venegas-Anaya M."/>
            <person name="Howard J.T."/>
            <person name="Jarvis E.D."/>
            <person name="Guillette L.J.Jr."/>
            <person name="Glenn T.C."/>
            <person name="Green R.E."/>
            <person name="Ray D.A."/>
        </authorList>
    </citation>
    <scope>NUCLEOTIDE SEQUENCE [LARGE SCALE GENOMIC DNA]</scope>
    <source>
        <strain evidence="1">KSC_2009_1</strain>
    </source>
</reference>
<name>A0A151NLR6_ALLMI</name>
<evidence type="ECO:0000313" key="2">
    <source>
        <dbReference type="Proteomes" id="UP000050525"/>
    </source>
</evidence>
<dbReference type="Proteomes" id="UP000050525">
    <property type="component" value="Unassembled WGS sequence"/>
</dbReference>
<gene>
    <name evidence="1" type="ORF">Y1Q_0022022</name>
</gene>